<evidence type="ECO:0000313" key="2">
    <source>
        <dbReference type="EMBL" id="RVW19670.1"/>
    </source>
</evidence>
<gene>
    <name evidence="2" type="ORF">CK203_116694</name>
</gene>
<evidence type="ECO:0000313" key="3">
    <source>
        <dbReference type="Proteomes" id="UP000288805"/>
    </source>
</evidence>
<dbReference type="AlphaFoldDB" id="A0A438C8W1"/>
<dbReference type="Proteomes" id="UP000288805">
    <property type="component" value="Unassembled WGS sequence"/>
</dbReference>
<proteinExistence type="predicted"/>
<organism evidence="2 3">
    <name type="scientific">Vitis vinifera</name>
    <name type="common">Grape</name>
    <dbReference type="NCBI Taxonomy" id="29760"/>
    <lineage>
        <taxon>Eukaryota</taxon>
        <taxon>Viridiplantae</taxon>
        <taxon>Streptophyta</taxon>
        <taxon>Embryophyta</taxon>
        <taxon>Tracheophyta</taxon>
        <taxon>Spermatophyta</taxon>
        <taxon>Magnoliopsida</taxon>
        <taxon>eudicotyledons</taxon>
        <taxon>Gunneridae</taxon>
        <taxon>Pentapetalae</taxon>
        <taxon>rosids</taxon>
        <taxon>Vitales</taxon>
        <taxon>Vitaceae</taxon>
        <taxon>Viteae</taxon>
        <taxon>Vitis</taxon>
    </lineage>
</organism>
<comment type="caution">
    <text evidence="2">The sequence shown here is derived from an EMBL/GenBank/DDBJ whole genome shotgun (WGS) entry which is preliminary data.</text>
</comment>
<dbReference type="InterPro" id="IPR006564">
    <property type="entry name" value="Znf_PMZ"/>
</dbReference>
<feature type="domain" description="Zinc finger PMZ-type" evidence="1">
    <location>
        <begin position="94"/>
        <end position="121"/>
    </location>
</feature>
<protein>
    <recommendedName>
        <fullName evidence="1">Zinc finger PMZ-type domain-containing protein</fullName>
    </recommendedName>
</protein>
<evidence type="ECO:0000259" key="1">
    <source>
        <dbReference type="SMART" id="SM00575"/>
    </source>
</evidence>
<dbReference type="EMBL" id="QGNW01002449">
    <property type="protein sequence ID" value="RVW19670.1"/>
    <property type="molecule type" value="Genomic_DNA"/>
</dbReference>
<dbReference type="GO" id="GO:0008270">
    <property type="term" value="F:zinc ion binding"/>
    <property type="evidence" value="ECO:0007669"/>
    <property type="project" value="InterPro"/>
</dbReference>
<reference evidence="2 3" key="1">
    <citation type="journal article" date="2018" name="PLoS Genet.">
        <title>Population sequencing reveals clonal diversity and ancestral inbreeding in the grapevine cultivar Chardonnay.</title>
        <authorList>
            <person name="Roach M.J."/>
            <person name="Johnson D.L."/>
            <person name="Bohlmann J."/>
            <person name="van Vuuren H.J."/>
            <person name="Jones S.J."/>
            <person name="Pretorius I.S."/>
            <person name="Schmidt S.A."/>
            <person name="Borneman A.R."/>
        </authorList>
    </citation>
    <scope>NUCLEOTIDE SEQUENCE [LARGE SCALE GENOMIC DNA]</scope>
    <source>
        <strain evidence="3">cv. Chardonnay</strain>
        <tissue evidence="2">Leaf</tissue>
    </source>
</reference>
<name>A0A438C8W1_VITVI</name>
<sequence>MNTNLTESFNAWLRNEKHHSIGNFLMEHIAKLDSMLVKHKGESNNWKGSIGPKIEENVLQNIANGEVYLITPFMNDILGVCIEMTFLNVDIMKCTCICRSWEMLGVPCERATSVILSIGHNVADCYKFPMQELIYTGSFSSLETHDMPFMDDYGLV</sequence>
<accession>A0A438C8W1</accession>
<dbReference type="SMART" id="SM00575">
    <property type="entry name" value="ZnF_PMZ"/>
    <property type="match status" value="1"/>
</dbReference>